<comment type="subcellular location">
    <subcellularLocation>
        <location evidence="3">Cell envelope</location>
    </subcellularLocation>
</comment>
<dbReference type="GO" id="GO:0030313">
    <property type="term" value="C:cell envelope"/>
    <property type="evidence" value="ECO:0007669"/>
    <property type="project" value="UniProtKB-SubCell"/>
</dbReference>
<dbReference type="EC" id="1.12.99.6" evidence="6"/>
<feature type="binding site" evidence="15">
    <location>
        <position position="255"/>
    </location>
    <ligand>
        <name>[3Fe-4S] cluster</name>
        <dbReference type="ChEBI" id="CHEBI:21137"/>
    </ligand>
</feature>
<reference evidence="18 19" key="1">
    <citation type="submission" date="2019-06" db="EMBL/GenBank/DDBJ databases">
        <title>Whole genome shotgun sequence of Zoogloea ramigera NBRC 15342.</title>
        <authorList>
            <person name="Hosoyama A."/>
            <person name="Uohara A."/>
            <person name="Ohji S."/>
            <person name="Ichikawa N."/>
        </authorList>
    </citation>
    <scope>NUCLEOTIDE SEQUENCE [LARGE SCALE GENOMIC DNA]</scope>
    <source>
        <strain evidence="18 19">NBRC 15342</strain>
    </source>
</reference>
<feature type="domain" description="Cytochrome-c3 hydrogenase C-terminal" evidence="17">
    <location>
        <begin position="193"/>
        <end position="270"/>
    </location>
</feature>
<dbReference type="InterPro" id="IPR037148">
    <property type="entry name" value="NiFe-Hase_small_C_sf"/>
</dbReference>
<dbReference type="Pfam" id="PF01058">
    <property type="entry name" value="Oxidored_q6"/>
    <property type="match status" value="1"/>
</dbReference>
<keyword evidence="9" id="KW-0732">Signal</keyword>
<comment type="catalytic activity">
    <reaction evidence="14">
        <text>H2 + A = AH2</text>
        <dbReference type="Rhea" id="RHEA:12116"/>
        <dbReference type="ChEBI" id="CHEBI:13193"/>
        <dbReference type="ChEBI" id="CHEBI:17499"/>
        <dbReference type="ChEBI" id="CHEBI:18276"/>
        <dbReference type="EC" id="1.12.99.6"/>
    </reaction>
</comment>
<evidence type="ECO:0000259" key="16">
    <source>
        <dbReference type="Pfam" id="PF01058"/>
    </source>
</evidence>
<keyword evidence="12 15" id="KW-0411">Iron-sulfur</keyword>
<feature type="binding site" evidence="15">
    <location>
        <position position="201"/>
    </location>
    <ligand>
        <name>[4Fe-4S] cluster</name>
        <dbReference type="ChEBI" id="CHEBI:49883"/>
        <label>2</label>
    </ligand>
</feature>
<name>A0A4Y4CZD9_ZOORA</name>
<feature type="binding site" evidence="15">
    <location>
        <position position="161"/>
    </location>
    <ligand>
        <name>[4Fe-4S] cluster</name>
        <dbReference type="ChEBI" id="CHEBI:49883"/>
        <label>1</label>
    </ligand>
</feature>
<evidence type="ECO:0000256" key="13">
    <source>
        <dbReference type="ARBA" id="ARBA00023291"/>
    </source>
</evidence>
<feature type="binding site" evidence="15">
    <location>
        <position position="198"/>
    </location>
    <ligand>
        <name>[4Fe-4S] cluster</name>
        <dbReference type="ChEBI" id="CHEBI:49883"/>
        <label>2</label>
    </ligand>
</feature>
<dbReference type="GO" id="GO:0044569">
    <property type="term" value="C:[Ni-Fe] hydrogenase complex"/>
    <property type="evidence" value="ECO:0007669"/>
    <property type="project" value="TreeGrafter"/>
</dbReference>
<evidence type="ECO:0000259" key="17">
    <source>
        <dbReference type="Pfam" id="PF14720"/>
    </source>
</evidence>
<proteinExistence type="inferred from homology"/>
<dbReference type="EMBL" id="BJNV01000063">
    <property type="protein sequence ID" value="GEC97079.1"/>
    <property type="molecule type" value="Genomic_DNA"/>
</dbReference>
<gene>
    <name evidence="18" type="primary">hybA</name>
    <name evidence="18" type="ORF">ZRA01_31520</name>
</gene>
<keyword evidence="19" id="KW-1185">Reference proteome</keyword>
<evidence type="ECO:0000256" key="10">
    <source>
        <dbReference type="ARBA" id="ARBA00023002"/>
    </source>
</evidence>
<evidence type="ECO:0000313" key="18">
    <source>
        <dbReference type="EMBL" id="GEC97079.1"/>
    </source>
</evidence>
<dbReference type="Pfam" id="PF14720">
    <property type="entry name" value="NiFe_hyd_SSU_C"/>
    <property type="match status" value="1"/>
</dbReference>
<feature type="binding site" evidence="15">
    <location>
        <position position="12"/>
    </location>
    <ligand>
        <name>[4Fe-4S] cluster</name>
        <dbReference type="ChEBI" id="CHEBI:49883"/>
        <label>1</label>
    </ligand>
</feature>
<evidence type="ECO:0000256" key="2">
    <source>
        <dbReference type="ARBA" id="ARBA00001966"/>
    </source>
</evidence>
<dbReference type="RefSeq" id="WP_141354044.1">
    <property type="nucleotide sequence ID" value="NZ_BJNV01000063.1"/>
</dbReference>
<comment type="subunit">
    <text evidence="5">Heterodimer of a large and a small subunit.</text>
</comment>
<evidence type="ECO:0000256" key="7">
    <source>
        <dbReference type="ARBA" id="ARBA00022485"/>
    </source>
</evidence>
<feature type="binding site" evidence="15">
    <location>
        <position position="221"/>
    </location>
    <ligand>
        <name>[4Fe-4S] cluster</name>
        <dbReference type="ChEBI" id="CHEBI:49883"/>
        <label>2</label>
    </ligand>
</feature>
<dbReference type="GO" id="GO:0009375">
    <property type="term" value="C:ferredoxin hydrogenase complex"/>
    <property type="evidence" value="ECO:0007669"/>
    <property type="project" value="InterPro"/>
</dbReference>
<dbReference type="GO" id="GO:0008901">
    <property type="term" value="F:ferredoxin hydrogenase activity"/>
    <property type="evidence" value="ECO:0007669"/>
    <property type="project" value="InterPro"/>
</dbReference>
<comment type="cofactor">
    <cofactor evidence="1">
        <name>[3Fe-4S] cluster</name>
        <dbReference type="ChEBI" id="CHEBI:21137"/>
    </cofactor>
</comment>
<evidence type="ECO:0000256" key="11">
    <source>
        <dbReference type="ARBA" id="ARBA00023004"/>
    </source>
</evidence>
<keyword evidence="10" id="KW-0560">Oxidoreductase</keyword>
<keyword evidence="7 15" id="KW-0004">4Fe-4S</keyword>
<evidence type="ECO:0000256" key="1">
    <source>
        <dbReference type="ARBA" id="ARBA00001927"/>
    </source>
</evidence>
<dbReference type="SUPFAM" id="SSF56770">
    <property type="entry name" value="HydA/Nqo6-like"/>
    <property type="match status" value="1"/>
</dbReference>
<dbReference type="PANTHER" id="PTHR30013:SF5">
    <property type="entry name" value="HYDROGENASE SMALL SUBUNIT"/>
    <property type="match status" value="1"/>
</dbReference>
<dbReference type="GO" id="GO:0046872">
    <property type="term" value="F:metal ion binding"/>
    <property type="evidence" value="ECO:0007669"/>
    <property type="project" value="UniProtKB-KW"/>
</dbReference>
<dbReference type="PANTHER" id="PTHR30013">
    <property type="entry name" value="NIFE / NIFESE HYDROGENASE SMALL SUBUNIT FAMILY MEMBER"/>
    <property type="match status" value="1"/>
</dbReference>
<comment type="cofactor">
    <cofactor evidence="2">
        <name>[4Fe-4S] cluster</name>
        <dbReference type="ChEBI" id="CHEBI:49883"/>
    </cofactor>
</comment>
<evidence type="ECO:0000256" key="5">
    <source>
        <dbReference type="ARBA" id="ARBA00011771"/>
    </source>
</evidence>
<feature type="binding site" evidence="15">
    <location>
        <position position="113"/>
    </location>
    <ligand>
        <name>[4Fe-4S] cluster</name>
        <dbReference type="ChEBI" id="CHEBI:49883"/>
        <label>1</label>
    </ligand>
</feature>
<dbReference type="AlphaFoldDB" id="A0A4Y4CZD9"/>
<evidence type="ECO:0000256" key="9">
    <source>
        <dbReference type="ARBA" id="ARBA00022729"/>
    </source>
</evidence>
<dbReference type="GO" id="GO:0051538">
    <property type="term" value="F:3 iron, 4 sulfur cluster binding"/>
    <property type="evidence" value="ECO:0007669"/>
    <property type="project" value="UniProtKB-KW"/>
</dbReference>
<dbReference type="GO" id="GO:0051539">
    <property type="term" value="F:4 iron, 4 sulfur cluster binding"/>
    <property type="evidence" value="ECO:0007669"/>
    <property type="project" value="UniProtKB-KW"/>
</dbReference>
<accession>A0A4Y4CZD9</accession>
<dbReference type="InterPro" id="IPR006137">
    <property type="entry name" value="NADH_UbQ_OxRdtase-like_20kDa"/>
</dbReference>
<dbReference type="GO" id="GO:0033748">
    <property type="term" value="F:hydrogenase (acceptor) activity"/>
    <property type="evidence" value="ECO:0007669"/>
    <property type="project" value="UniProtKB-EC"/>
</dbReference>
<dbReference type="Proteomes" id="UP000318422">
    <property type="component" value="Unassembled WGS sequence"/>
</dbReference>
<keyword evidence="13 15" id="KW-0003">3Fe-4S</keyword>
<comment type="similarity">
    <text evidence="4">Belongs to the [NiFe]/[NiFeSe] hydrogenase small subunit family.</text>
</comment>
<dbReference type="Gene3D" id="4.10.480.10">
    <property type="entry name" value="Cytochrome-c3 hydrogenase, C-terminal domain"/>
    <property type="match status" value="1"/>
</dbReference>
<dbReference type="GO" id="GO:0009061">
    <property type="term" value="P:anaerobic respiration"/>
    <property type="evidence" value="ECO:0007669"/>
    <property type="project" value="TreeGrafter"/>
</dbReference>
<feature type="binding site" evidence="15">
    <location>
        <position position="237"/>
    </location>
    <ligand>
        <name>[3Fe-4S] cluster</name>
        <dbReference type="ChEBI" id="CHEBI:21137"/>
    </ligand>
</feature>
<dbReference type="GO" id="GO:0016020">
    <property type="term" value="C:membrane"/>
    <property type="evidence" value="ECO:0007669"/>
    <property type="project" value="TreeGrafter"/>
</dbReference>
<dbReference type="Gene3D" id="3.40.50.700">
    <property type="entry name" value="NADH:ubiquinone oxidoreductase-like, 20kDa subunit"/>
    <property type="match status" value="1"/>
</dbReference>
<keyword evidence="11 15" id="KW-0408">Iron</keyword>
<evidence type="ECO:0000256" key="3">
    <source>
        <dbReference type="ARBA" id="ARBA00004196"/>
    </source>
</evidence>
<evidence type="ECO:0000256" key="15">
    <source>
        <dbReference type="PIRSR" id="PIRSR000310-1"/>
    </source>
</evidence>
<evidence type="ECO:0000256" key="12">
    <source>
        <dbReference type="ARBA" id="ARBA00023014"/>
    </source>
</evidence>
<sequence length="313" mass="33523">MASLLWLQTGACSGDTMSLLCADSPSIESMIRRGLLDILWHPSLSATPPGGLAALIGRIEAGEQGLDILCIEGSLITGPFGTGMFDSYRGGAKIDIVKALAPHARYVVAVGSCSAFGGIPAAPPNPTDSIGLQFERERPGGLLGPDWRSRAGLPVINLAGCPTHPTTITRSLALIADDQPLELDALNRPRAFYGSTVHQGCTRNEYHEYDLEETQFGGRGCLFFNLGCQGPNTLANCNSELWNRRSSKPRAGVPCFGCTSPDFPRDGDLFRTEKLGAVPLKLPLGVSRAQYMAYKNLAHAAAPQRVKDRDMEP</sequence>
<evidence type="ECO:0000256" key="8">
    <source>
        <dbReference type="ARBA" id="ARBA00022723"/>
    </source>
</evidence>
<comment type="caution">
    <text evidence="18">The sequence shown here is derived from an EMBL/GenBank/DDBJ whole genome shotgun (WGS) entry which is preliminary data.</text>
</comment>
<keyword evidence="8 15" id="KW-0479">Metal-binding</keyword>
<evidence type="ECO:0000256" key="6">
    <source>
        <dbReference type="ARBA" id="ARBA00012082"/>
    </source>
</evidence>
<dbReference type="PRINTS" id="PR00614">
    <property type="entry name" value="NIHGNASESMLL"/>
</dbReference>
<organism evidence="18 19">
    <name type="scientific">Zoogloea ramigera</name>
    <dbReference type="NCBI Taxonomy" id="350"/>
    <lineage>
        <taxon>Bacteria</taxon>
        <taxon>Pseudomonadati</taxon>
        <taxon>Pseudomonadota</taxon>
        <taxon>Betaproteobacteria</taxon>
        <taxon>Rhodocyclales</taxon>
        <taxon>Zoogloeaceae</taxon>
        <taxon>Zoogloea</taxon>
    </lineage>
</organism>
<feature type="domain" description="NADH:ubiquinone oxidoreductase-like 20kDa subunit" evidence="16">
    <location>
        <begin position="12"/>
        <end position="173"/>
    </location>
</feature>
<feature type="binding site" evidence="15">
    <location>
        <position position="258"/>
    </location>
    <ligand>
        <name>[3Fe-4S] cluster</name>
        <dbReference type="ChEBI" id="CHEBI:21137"/>
    </ligand>
</feature>
<evidence type="ECO:0000256" key="14">
    <source>
        <dbReference type="ARBA" id="ARBA00048757"/>
    </source>
</evidence>
<dbReference type="PIRSF" id="PIRSF000310">
    <property type="entry name" value="NiFe_hyd_ssu"/>
    <property type="match status" value="1"/>
</dbReference>
<evidence type="ECO:0000256" key="4">
    <source>
        <dbReference type="ARBA" id="ARBA00006605"/>
    </source>
</evidence>
<protein>
    <recommendedName>
        <fullName evidence="6">hydrogenase (acceptor)</fullName>
        <ecNumber evidence="6">1.12.99.6</ecNumber>
    </recommendedName>
</protein>
<dbReference type="InterPro" id="IPR027394">
    <property type="entry name" value="Cytochrome-c3_hydrogenase_C"/>
</dbReference>
<evidence type="ECO:0000313" key="19">
    <source>
        <dbReference type="Proteomes" id="UP000318422"/>
    </source>
</evidence>
<dbReference type="GO" id="GO:0009055">
    <property type="term" value="F:electron transfer activity"/>
    <property type="evidence" value="ECO:0007669"/>
    <property type="project" value="TreeGrafter"/>
</dbReference>
<feature type="binding site" evidence="15">
    <location>
        <position position="228"/>
    </location>
    <ligand>
        <name>[4Fe-4S] cluster</name>
        <dbReference type="ChEBI" id="CHEBI:49883"/>
        <label>2</label>
    </ligand>
</feature>
<dbReference type="OrthoDB" id="9766729at2"/>
<dbReference type="InterPro" id="IPR037024">
    <property type="entry name" value="NiFe_Hase_small_N_sf"/>
</dbReference>
<dbReference type="InterPro" id="IPR001821">
    <property type="entry name" value="NiFe_hydrogenase_ssu"/>
</dbReference>